<sequence>MDRFAASHGPVAEDLADGGVLLRAADGATALMKAPWPADGRPGRGATEVDRLASLATQERGLGLLLVRKGGYAVAAASGATILASKSGNRFLDAKATAEHAARIFNDHHIEYIVPGGDRVLVEQVLAQPPLRAFAGRARLAFLDVQAPKTAALARAAAEACAVRITVTDPPD</sequence>
<dbReference type="Pfam" id="PF18859">
    <property type="entry name" value="acVLRF1"/>
    <property type="match status" value="1"/>
</dbReference>
<dbReference type="InterPro" id="IPR040783">
    <property type="entry name" value="VLRF1"/>
</dbReference>
<dbReference type="EMBL" id="BJMD01000011">
    <property type="protein sequence ID" value="GEB19382.1"/>
    <property type="molecule type" value="Genomic_DNA"/>
</dbReference>
<feature type="domain" description="Actinobacteria/chloroflexi VLRF1 release factor" evidence="1">
    <location>
        <begin position="94"/>
        <end position="166"/>
    </location>
</feature>
<evidence type="ECO:0000313" key="2">
    <source>
        <dbReference type="EMBL" id="GEB19382.1"/>
    </source>
</evidence>
<dbReference type="Proteomes" id="UP000317715">
    <property type="component" value="Unassembled WGS sequence"/>
</dbReference>
<dbReference type="AlphaFoldDB" id="A0A4Y3NCF3"/>
<reference evidence="2 3" key="1">
    <citation type="submission" date="2019-06" db="EMBL/GenBank/DDBJ databases">
        <title>Whole genome shotgun sequence of Paenarthrobacter aurescens NBRC 12136.</title>
        <authorList>
            <person name="Hosoyama A."/>
            <person name="Uohara A."/>
            <person name="Ohji S."/>
            <person name="Ichikawa N."/>
        </authorList>
    </citation>
    <scope>NUCLEOTIDE SEQUENCE [LARGE SCALE GENOMIC DNA]</scope>
    <source>
        <strain evidence="2 3">NBRC 12136</strain>
    </source>
</reference>
<name>A0A4Y3NCF3_PAEAU</name>
<evidence type="ECO:0000313" key="3">
    <source>
        <dbReference type="Proteomes" id="UP000317715"/>
    </source>
</evidence>
<accession>A0A4Y3NCF3</accession>
<keyword evidence="3" id="KW-1185">Reference proteome</keyword>
<protein>
    <recommendedName>
        <fullName evidence="1">Actinobacteria/chloroflexi VLRF1 release factor domain-containing protein</fullName>
    </recommendedName>
</protein>
<evidence type="ECO:0000259" key="1">
    <source>
        <dbReference type="Pfam" id="PF18859"/>
    </source>
</evidence>
<proteinExistence type="predicted"/>
<gene>
    <name evidence="2" type="ORF">AAU01_21370</name>
</gene>
<comment type="caution">
    <text evidence="2">The sequence shown here is derived from an EMBL/GenBank/DDBJ whole genome shotgun (WGS) entry which is preliminary data.</text>
</comment>
<organism evidence="2 3">
    <name type="scientific">Paenarthrobacter aurescens</name>
    <name type="common">Arthrobacter aurescens</name>
    <dbReference type="NCBI Taxonomy" id="43663"/>
    <lineage>
        <taxon>Bacteria</taxon>
        <taxon>Bacillati</taxon>
        <taxon>Actinomycetota</taxon>
        <taxon>Actinomycetes</taxon>
        <taxon>Micrococcales</taxon>
        <taxon>Micrococcaceae</taxon>
        <taxon>Paenarthrobacter</taxon>
    </lineage>
</organism>